<keyword evidence="5 9" id="KW-1133">Transmembrane helix</keyword>
<organism evidence="10 11">
    <name type="scientific">Aaosphaeria arxii CBS 175.79</name>
    <dbReference type="NCBI Taxonomy" id="1450172"/>
    <lineage>
        <taxon>Eukaryota</taxon>
        <taxon>Fungi</taxon>
        <taxon>Dikarya</taxon>
        <taxon>Ascomycota</taxon>
        <taxon>Pezizomycotina</taxon>
        <taxon>Dothideomycetes</taxon>
        <taxon>Pleosporomycetidae</taxon>
        <taxon>Pleosporales</taxon>
        <taxon>Pleosporales incertae sedis</taxon>
        <taxon>Aaosphaeria</taxon>
    </lineage>
</organism>
<evidence type="ECO:0000256" key="2">
    <source>
        <dbReference type="ARBA" id="ARBA00022448"/>
    </source>
</evidence>
<feature type="transmembrane region" description="Helical" evidence="9">
    <location>
        <begin position="110"/>
        <end position="129"/>
    </location>
</feature>
<keyword evidence="4 9" id="KW-0812">Transmembrane</keyword>
<evidence type="ECO:0000256" key="3">
    <source>
        <dbReference type="ARBA" id="ARBA00022475"/>
    </source>
</evidence>
<evidence type="ECO:0000256" key="4">
    <source>
        <dbReference type="ARBA" id="ARBA00022692"/>
    </source>
</evidence>
<evidence type="ECO:0000256" key="7">
    <source>
        <dbReference type="ARBA" id="ARBA00023136"/>
    </source>
</evidence>
<dbReference type="GO" id="GO:0005254">
    <property type="term" value="F:chloride channel activity"/>
    <property type="evidence" value="ECO:0007669"/>
    <property type="project" value="InterPro"/>
</dbReference>
<dbReference type="EMBL" id="ML978067">
    <property type="protein sequence ID" value="KAF2019154.1"/>
    <property type="molecule type" value="Genomic_DNA"/>
</dbReference>
<dbReference type="InterPro" id="IPR044669">
    <property type="entry name" value="YneE/VCCN1/2-like"/>
</dbReference>
<gene>
    <name evidence="10" type="ORF">BU24DRAFT_364570</name>
</gene>
<evidence type="ECO:0000256" key="9">
    <source>
        <dbReference type="SAM" id="Phobius"/>
    </source>
</evidence>
<dbReference type="PANTHER" id="PTHR33281">
    <property type="entry name" value="UPF0187 PROTEIN YNEE"/>
    <property type="match status" value="1"/>
</dbReference>
<name>A0A6A5Y3M2_9PLEO</name>
<feature type="compositionally biased region" description="Basic and acidic residues" evidence="8">
    <location>
        <begin position="455"/>
        <end position="473"/>
    </location>
</feature>
<evidence type="ECO:0000256" key="6">
    <source>
        <dbReference type="ARBA" id="ARBA00023065"/>
    </source>
</evidence>
<keyword evidence="3" id="KW-1003">Cell membrane</keyword>
<dbReference type="OrthoDB" id="1368at2759"/>
<accession>A0A6A5Y3M2</accession>
<keyword evidence="7 9" id="KW-0472">Membrane</keyword>
<sequence length="480" mass="54706">MAFPRSSLQMGEDRASVSISEEALIKERGRRPTFIPESFMPSNRNKHRNSHSQSFDDYFLGPRELDRHSKWPMLFRIHGSCVPELLLPLLFVAAWTTSICLFSRHVRDLGISSTLLTVLGFIVALSLSFRSSTAYERYMEGRRAWTTLTMVSQNLARNVWINAVEREESAKDDLLAKVTALNLIVAYAQALKHRLRFEPYTHYDDLRDRVGHLDTFAKEATELEPHRDDDPPTFWESWGEYLAIPMALSNPRKKIKNANYPLGNLTLEILNHLTVYINTIIAGGCFRANIYQTQALNAVMTMNDIQANTDRILNTPLPLAYAIAISQLTWVYILILPFQLYTTLGMVAIPGTLFAAYMILGFASIGREIENPFGRDVNDLPLDDFCNQLAVDIDIIMATAPRDSDVFVKHEQNQLMHPLSRNGYEAWSESSIDEIRSALKKKSLISQKNVQPGLRRRDDVMQGEGDRRYERMRSSGNDVV</sequence>
<dbReference type="GeneID" id="54281648"/>
<evidence type="ECO:0000256" key="8">
    <source>
        <dbReference type="SAM" id="MobiDB-lite"/>
    </source>
</evidence>
<reference evidence="10" key="1">
    <citation type="journal article" date="2020" name="Stud. Mycol.">
        <title>101 Dothideomycetes genomes: a test case for predicting lifestyles and emergence of pathogens.</title>
        <authorList>
            <person name="Haridas S."/>
            <person name="Albert R."/>
            <person name="Binder M."/>
            <person name="Bloem J."/>
            <person name="Labutti K."/>
            <person name="Salamov A."/>
            <person name="Andreopoulos B."/>
            <person name="Baker S."/>
            <person name="Barry K."/>
            <person name="Bills G."/>
            <person name="Bluhm B."/>
            <person name="Cannon C."/>
            <person name="Castanera R."/>
            <person name="Culley D."/>
            <person name="Daum C."/>
            <person name="Ezra D."/>
            <person name="Gonzalez J."/>
            <person name="Henrissat B."/>
            <person name="Kuo A."/>
            <person name="Liang C."/>
            <person name="Lipzen A."/>
            <person name="Lutzoni F."/>
            <person name="Magnuson J."/>
            <person name="Mondo S."/>
            <person name="Nolan M."/>
            <person name="Ohm R."/>
            <person name="Pangilinan J."/>
            <person name="Park H.-J."/>
            <person name="Ramirez L."/>
            <person name="Alfaro M."/>
            <person name="Sun H."/>
            <person name="Tritt A."/>
            <person name="Yoshinaga Y."/>
            <person name="Zwiers L.-H."/>
            <person name="Turgeon B."/>
            <person name="Goodwin S."/>
            <person name="Spatafora J."/>
            <person name="Crous P."/>
            <person name="Grigoriev I."/>
        </authorList>
    </citation>
    <scope>NUCLEOTIDE SEQUENCE</scope>
    <source>
        <strain evidence="10">CBS 175.79</strain>
    </source>
</reference>
<dbReference type="RefSeq" id="XP_033387493.1">
    <property type="nucleotide sequence ID" value="XM_033524251.1"/>
</dbReference>
<feature type="transmembrane region" description="Helical" evidence="9">
    <location>
        <begin position="85"/>
        <end position="104"/>
    </location>
</feature>
<protein>
    <submittedName>
        <fullName evidence="10">UPF0187 domain membrane protein</fullName>
    </submittedName>
</protein>
<comment type="subcellular location">
    <subcellularLocation>
        <location evidence="1">Cell membrane</location>
        <topology evidence="1">Multi-pass membrane protein</topology>
    </subcellularLocation>
</comment>
<feature type="transmembrane region" description="Helical" evidence="9">
    <location>
        <begin position="319"/>
        <end position="338"/>
    </location>
</feature>
<evidence type="ECO:0000256" key="5">
    <source>
        <dbReference type="ARBA" id="ARBA00022989"/>
    </source>
</evidence>
<dbReference type="PANTHER" id="PTHR33281:SF19">
    <property type="entry name" value="VOLTAGE-DEPENDENT ANION CHANNEL-FORMING PROTEIN YNEE"/>
    <property type="match status" value="1"/>
</dbReference>
<dbReference type="AlphaFoldDB" id="A0A6A5Y3M2"/>
<dbReference type="GO" id="GO:0005886">
    <property type="term" value="C:plasma membrane"/>
    <property type="evidence" value="ECO:0007669"/>
    <property type="project" value="UniProtKB-SubCell"/>
</dbReference>
<evidence type="ECO:0000313" key="11">
    <source>
        <dbReference type="Proteomes" id="UP000799778"/>
    </source>
</evidence>
<dbReference type="Proteomes" id="UP000799778">
    <property type="component" value="Unassembled WGS sequence"/>
</dbReference>
<dbReference type="Pfam" id="PF25539">
    <property type="entry name" value="Bestrophin_2"/>
    <property type="match status" value="1"/>
</dbReference>
<proteinExistence type="predicted"/>
<evidence type="ECO:0000256" key="1">
    <source>
        <dbReference type="ARBA" id="ARBA00004651"/>
    </source>
</evidence>
<keyword evidence="2" id="KW-0813">Transport</keyword>
<keyword evidence="6" id="KW-0406">Ion transport</keyword>
<feature type="region of interest" description="Disordered" evidence="8">
    <location>
        <begin position="449"/>
        <end position="480"/>
    </location>
</feature>
<keyword evidence="11" id="KW-1185">Reference proteome</keyword>
<feature type="transmembrane region" description="Helical" evidence="9">
    <location>
        <begin position="344"/>
        <end position="365"/>
    </location>
</feature>
<evidence type="ECO:0000313" key="10">
    <source>
        <dbReference type="EMBL" id="KAF2019154.1"/>
    </source>
</evidence>